<feature type="compositionally biased region" description="Low complexity" evidence="2">
    <location>
        <begin position="100"/>
        <end position="118"/>
    </location>
</feature>
<comment type="caution">
    <text evidence="3">The sequence shown here is derived from an EMBL/GenBank/DDBJ whole genome shotgun (WGS) entry which is preliminary data.</text>
</comment>
<feature type="region of interest" description="Disordered" evidence="2">
    <location>
        <begin position="1"/>
        <end position="75"/>
    </location>
</feature>
<keyword evidence="4" id="KW-1185">Reference proteome</keyword>
<dbReference type="PANTHER" id="PTHR33083:SF116">
    <property type="entry name" value="OS04G0413900 PROTEIN"/>
    <property type="match status" value="1"/>
</dbReference>
<evidence type="ECO:0000256" key="1">
    <source>
        <dbReference type="ARBA" id="ARBA00034773"/>
    </source>
</evidence>
<comment type="similarity">
    <text evidence="1">Belongs to the senescence regulator S40 family.</text>
</comment>
<name>A0A835K2K8_9ROSI</name>
<reference evidence="3 4" key="1">
    <citation type="submission" date="2020-10" db="EMBL/GenBank/DDBJ databases">
        <title>Plant Genome Project.</title>
        <authorList>
            <person name="Zhang R.-G."/>
        </authorList>
    </citation>
    <scope>NUCLEOTIDE SEQUENCE [LARGE SCALE GENOMIC DNA]</scope>
    <source>
        <strain evidence="3">FAFU-HL-1</strain>
        <tissue evidence="3">Leaf</tissue>
    </source>
</reference>
<evidence type="ECO:0000256" key="2">
    <source>
        <dbReference type="SAM" id="MobiDB-lite"/>
    </source>
</evidence>
<feature type="region of interest" description="Disordered" evidence="2">
    <location>
        <begin position="99"/>
        <end position="118"/>
    </location>
</feature>
<dbReference type="PANTHER" id="PTHR33083">
    <property type="entry name" value="EXPRESSED PROTEIN"/>
    <property type="match status" value="1"/>
</dbReference>
<protein>
    <submittedName>
        <fullName evidence="3">Uncharacterized protein</fullName>
    </submittedName>
</protein>
<proteinExistence type="inferred from homology"/>
<dbReference type="OrthoDB" id="684536at2759"/>
<dbReference type="Pfam" id="PF04520">
    <property type="entry name" value="Senescence_reg"/>
    <property type="match status" value="1"/>
</dbReference>
<dbReference type="Proteomes" id="UP000657918">
    <property type="component" value="Unassembled WGS sequence"/>
</dbReference>
<dbReference type="GO" id="GO:0010150">
    <property type="term" value="P:leaf senescence"/>
    <property type="evidence" value="ECO:0007669"/>
    <property type="project" value="UniProtKB-ARBA"/>
</dbReference>
<dbReference type="AlphaFoldDB" id="A0A835K2K8"/>
<feature type="compositionally biased region" description="Low complexity" evidence="2">
    <location>
        <begin position="43"/>
        <end position="61"/>
    </location>
</feature>
<dbReference type="InterPro" id="IPR007608">
    <property type="entry name" value="Senescence_reg_S40"/>
</dbReference>
<evidence type="ECO:0000313" key="3">
    <source>
        <dbReference type="EMBL" id="KAF9680853.1"/>
    </source>
</evidence>
<sequence>MDSTSRYRFLGIPSSSTSSYGTDGNGDSNGYADELNEDDIFWTSDSTDQTGSNSSSSSPTTAANNHHHNKFNRHTAFPKNSGILAALPESNHNTVLYRKPSLPSSPSSSSSRAIPLIPRSPHVAEHASQSMPIRKMNQSAPMNVPVLSMAMAKERNSRFQEDDDGEFDGDEEMLPPHEIVARGSRQSPQTTFSVLEGVGRTLKGRDLRQNSITVFLDRCGVKRRASAGLWGITNKHAQRMMVNLMEMNRAFRLKKLWQEVGGSFLSVLEGAGSPLEGRDLR</sequence>
<feature type="compositionally biased region" description="Polar residues" evidence="2">
    <location>
        <begin position="13"/>
        <end position="28"/>
    </location>
</feature>
<accession>A0A835K2K8</accession>
<evidence type="ECO:0000313" key="4">
    <source>
        <dbReference type="Proteomes" id="UP000657918"/>
    </source>
</evidence>
<organism evidence="3 4">
    <name type="scientific">Salix dunnii</name>
    <dbReference type="NCBI Taxonomy" id="1413687"/>
    <lineage>
        <taxon>Eukaryota</taxon>
        <taxon>Viridiplantae</taxon>
        <taxon>Streptophyta</taxon>
        <taxon>Embryophyta</taxon>
        <taxon>Tracheophyta</taxon>
        <taxon>Spermatophyta</taxon>
        <taxon>Magnoliopsida</taxon>
        <taxon>eudicotyledons</taxon>
        <taxon>Gunneridae</taxon>
        <taxon>Pentapetalae</taxon>
        <taxon>rosids</taxon>
        <taxon>fabids</taxon>
        <taxon>Malpighiales</taxon>
        <taxon>Salicaceae</taxon>
        <taxon>Saliceae</taxon>
        <taxon>Salix</taxon>
    </lineage>
</organism>
<dbReference type="EMBL" id="JADGMS010000006">
    <property type="protein sequence ID" value="KAF9680853.1"/>
    <property type="molecule type" value="Genomic_DNA"/>
</dbReference>
<gene>
    <name evidence="3" type="ORF">SADUNF_Sadunf06G0164800</name>
</gene>